<dbReference type="InterPro" id="IPR004835">
    <property type="entry name" value="Chitin_synth"/>
</dbReference>
<reference evidence="13 14" key="1">
    <citation type="submission" date="2016-02" db="EMBL/GenBank/DDBJ databases">
        <title>Complete genome sequence and transcriptome regulation of the pentose utilising yeast Sugiyamaella lignohabitans.</title>
        <authorList>
            <person name="Bellasio M."/>
            <person name="Peymann A."/>
            <person name="Valli M."/>
            <person name="Sipitzky M."/>
            <person name="Graf A."/>
            <person name="Sauer M."/>
            <person name="Marx H."/>
            <person name="Mattanovich D."/>
        </authorList>
    </citation>
    <scope>NUCLEOTIDE SEQUENCE [LARGE SCALE GENOMIC DNA]</scope>
    <source>
        <strain evidence="13 14">CBS 10342</strain>
    </source>
</reference>
<proteinExistence type="predicted"/>
<evidence type="ECO:0000313" key="13">
    <source>
        <dbReference type="EMBL" id="ANB11792.1"/>
    </source>
</evidence>
<dbReference type="FunFam" id="3.10.120.10:FF:000014">
    <property type="entry name" value="Chitin synthase 6"/>
    <property type="match status" value="1"/>
</dbReference>
<evidence type="ECO:0000256" key="7">
    <source>
        <dbReference type="ARBA" id="ARBA00022989"/>
    </source>
</evidence>
<evidence type="ECO:0000259" key="12">
    <source>
        <dbReference type="PROSITE" id="PS50255"/>
    </source>
</evidence>
<dbReference type="RefSeq" id="XP_018734269.1">
    <property type="nucleotide sequence ID" value="XM_018878056.1"/>
</dbReference>
<evidence type="ECO:0000256" key="2">
    <source>
        <dbReference type="ARBA" id="ARBA00012543"/>
    </source>
</evidence>
<dbReference type="KEGG" id="slb:AWJ20_12"/>
<evidence type="ECO:0000256" key="6">
    <source>
        <dbReference type="ARBA" id="ARBA00022692"/>
    </source>
</evidence>
<evidence type="ECO:0000256" key="3">
    <source>
        <dbReference type="ARBA" id="ARBA00022475"/>
    </source>
</evidence>
<feature type="transmembrane region" description="Helical" evidence="11">
    <location>
        <begin position="544"/>
        <end position="561"/>
    </location>
</feature>
<keyword evidence="4" id="KW-0328">Glycosyltransferase</keyword>
<evidence type="ECO:0000256" key="5">
    <source>
        <dbReference type="ARBA" id="ARBA00022679"/>
    </source>
</evidence>
<dbReference type="SUPFAM" id="SSF52540">
    <property type="entry name" value="P-loop containing nucleoside triphosphate hydrolases"/>
    <property type="match status" value="1"/>
</dbReference>
<dbReference type="AlphaFoldDB" id="A0A167CJS4"/>
<dbReference type="Pfam" id="PF03142">
    <property type="entry name" value="Chitin_synth_2"/>
    <property type="match status" value="1"/>
</dbReference>
<dbReference type="Proteomes" id="UP000189580">
    <property type="component" value="Chromosome a"/>
</dbReference>
<keyword evidence="8 11" id="KW-0472">Membrane</keyword>
<dbReference type="PROSITE" id="PS50255">
    <property type="entry name" value="CYTOCHROME_B5_2"/>
    <property type="match status" value="1"/>
</dbReference>
<keyword evidence="3" id="KW-1003">Cell membrane</keyword>
<dbReference type="InterPro" id="IPR027417">
    <property type="entry name" value="P-loop_NTPase"/>
</dbReference>
<evidence type="ECO:0000313" key="14">
    <source>
        <dbReference type="Proteomes" id="UP000189580"/>
    </source>
</evidence>
<dbReference type="SUPFAM" id="SSF53448">
    <property type="entry name" value="Nucleotide-diphospho-sugar transferases"/>
    <property type="match status" value="1"/>
</dbReference>
<organism evidence="13 14">
    <name type="scientific">Sugiyamaella lignohabitans</name>
    <dbReference type="NCBI Taxonomy" id="796027"/>
    <lineage>
        <taxon>Eukaryota</taxon>
        <taxon>Fungi</taxon>
        <taxon>Dikarya</taxon>
        <taxon>Ascomycota</taxon>
        <taxon>Saccharomycotina</taxon>
        <taxon>Dipodascomycetes</taxon>
        <taxon>Dipodascales</taxon>
        <taxon>Trichomonascaceae</taxon>
        <taxon>Sugiyamaella</taxon>
    </lineage>
</organism>
<dbReference type="InterPro" id="IPR036400">
    <property type="entry name" value="Cyt_B5-like_heme/steroid_sf"/>
</dbReference>
<dbReference type="PANTHER" id="PTHR22914:SF13">
    <property type="entry name" value="CHITIN SYNTHASE"/>
    <property type="match status" value="1"/>
</dbReference>
<evidence type="ECO:0000256" key="9">
    <source>
        <dbReference type="ARBA" id="ARBA00023180"/>
    </source>
</evidence>
<name>A0A167CJS4_9ASCO</name>
<keyword evidence="6 11" id="KW-0812">Transmembrane</keyword>
<dbReference type="SUPFAM" id="SSF55856">
    <property type="entry name" value="Cytochrome b5-like heme/steroid binding domain"/>
    <property type="match status" value="1"/>
</dbReference>
<dbReference type="PANTHER" id="PTHR22914">
    <property type="entry name" value="CHITIN SYNTHASE"/>
    <property type="match status" value="1"/>
</dbReference>
<comment type="catalytic activity">
    <reaction evidence="10">
        <text>[(1-&gt;4)-N-acetyl-beta-D-glucosaminyl](n) + UDP-N-acetyl-alpha-D-glucosamine = [(1-&gt;4)-N-acetyl-beta-D-glucosaminyl](n+1) + UDP + H(+)</text>
        <dbReference type="Rhea" id="RHEA:16637"/>
        <dbReference type="Rhea" id="RHEA-COMP:9593"/>
        <dbReference type="Rhea" id="RHEA-COMP:9595"/>
        <dbReference type="ChEBI" id="CHEBI:15378"/>
        <dbReference type="ChEBI" id="CHEBI:17029"/>
        <dbReference type="ChEBI" id="CHEBI:57705"/>
        <dbReference type="ChEBI" id="CHEBI:58223"/>
        <dbReference type="EC" id="2.4.1.16"/>
    </reaction>
    <physiologicalReaction direction="left-to-right" evidence="10">
        <dbReference type="Rhea" id="RHEA:16638"/>
    </physiologicalReaction>
</comment>
<evidence type="ECO:0000256" key="11">
    <source>
        <dbReference type="SAM" id="Phobius"/>
    </source>
</evidence>
<keyword evidence="5" id="KW-0808">Transferase</keyword>
<dbReference type="GO" id="GO:0006031">
    <property type="term" value="P:chitin biosynthetic process"/>
    <property type="evidence" value="ECO:0007669"/>
    <property type="project" value="TreeGrafter"/>
</dbReference>
<feature type="domain" description="Cytochrome b5 heme-binding" evidence="12">
    <location>
        <begin position="609"/>
        <end position="669"/>
    </location>
</feature>
<dbReference type="GO" id="GO:0005886">
    <property type="term" value="C:plasma membrane"/>
    <property type="evidence" value="ECO:0007669"/>
    <property type="project" value="UniProtKB-SubCell"/>
</dbReference>
<dbReference type="GO" id="GO:0031505">
    <property type="term" value="P:fungal-type cell wall organization"/>
    <property type="evidence" value="ECO:0007669"/>
    <property type="project" value="TreeGrafter"/>
</dbReference>
<keyword evidence="14" id="KW-1185">Reference proteome</keyword>
<dbReference type="GO" id="GO:0030428">
    <property type="term" value="C:cell septum"/>
    <property type="evidence" value="ECO:0007669"/>
    <property type="project" value="TreeGrafter"/>
</dbReference>
<feature type="transmembrane region" description="Helical" evidence="11">
    <location>
        <begin position="581"/>
        <end position="600"/>
    </location>
</feature>
<dbReference type="Gene3D" id="1.20.120.720">
    <property type="entry name" value="Myosin VI head, motor domain, U50 subdomain"/>
    <property type="match status" value="1"/>
</dbReference>
<dbReference type="EMBL" id="CP014501">
    <property type="protein sequence ID" value="ANB11792.1"/>
    <property type="molecule type" value="Genomic_DNA"/>
</dbReference>
<dbReference type="InterPro" id="IPR029044">
    <property type="entry name" value="Nucleotide-diphossugar_trans"/>
</dbReference>
<evidence type="ECO:0000256" key="1">
    <source>
        <dbReference type="ARBA" id="ARBA00004651"/>
    </source>
</evidence>
<dbReference type="GO" id="GO:0004100">
    <property type="term" value="F:chitin synthase activity"/>
    <property type="evidence" value="ECO:0007669"/>
    <property type="project" value="UniProtKB-EC"/>
</dbReference>
<dbReference type="Gene3D" id="1.10.10.820">
    <property type="match status" value="1"/>
</dbReference>
<keyword evidence="7 11" id="KW-1133">Transmembrane helix</keyword>
<evidence type="ECO:0000256" key="10">
    <source>
        <dbReference type="ARBA" id="ARBA00049510"/>
    </source>
</evidence>
<evidence type="ECO:0000256" key="4">
    <source>
        <dbReference type="ARBA" id="ARBA00022676"/>
    </source>
</evidence>
<dbReference type="InterPro" id="IPR001199">
    <property type="entry name" value="Cyt_B5-like_heme/steroid-bd"/>
</dbReference>
<dbReference type="Pfam" id="PF00173">
    <property type="entry name" value="Cyt-b5"/>
    <property type="match status" value="1"/>
</dbReference>
<dbReference type="Gene3D" id="3.10.120.10">
    <property type="entry name" value="Cytochrome b5-like heme/steroid binding domain"/>
    <property type="match status" value="1"/>
</dbReference>
<accession>A0A167CJS4</accession>
<comment type="subcellular location">
    <subcellularLocation>
        <location evidence="1">Cell membrane</location>
        <topology evidence="1">Multi-pass membrane protein</topology>
    </subcellularLocation>
</comment>
<gene>
    <name evidence="13" type="primary">CHS3</name>
    <name evidence="13" type="ORF">AWJ20_12</name>
</gene>
<evidence type="ECO:0000256" key="8">
    <source>
        <dbReference type="ARBA" id="ARBA00023136"/>
    </source>
</evidence>
<dbReference type="EC" id="2.4.1.16" evidence="2"/>
<sequence>MTALTPQNLSTRFHDGLGVKFELNARGDIVSTRILVPENPFSSLDQLLNLPSKESNRVFDVFYHLLLNESSETRGTYLSLKSSPDQYDLLKKSGTYKLPDWVNFSDDYALAKDWSDALRQCGFKASTLRGVLSTLSGILLLGNRDPNDIAEGASLIGIDPKTQSRYAPRELIVSSYIALVKNVVSELNAFLAKLDKPNDNNENEVVSVVTIAECADDHRKDVLRNVFDNSIGINQELFDDGLSIPKSPVAVTRAIQKMSTQTTNNSVTRTVAMIPNFEDILDSSLSYLSSRKPSISPDEEESAFEIADLIARNRIWVALNLTSCGDAAGLAADRWSSSVVSAQVREFFVTEWAQKRRQIDFTADFEPYEFIERYSALLPPNITFSDLEHWAIHDKRWGHNDFAKGSKRIWISESVWRDLELGLDGLSGNSPYVNDSTDTFGQSYPSDEYVASNPFDQTERLLPMQNVDHGYNNGSHDMTGYNKELNRAPQYQQTPGGDMDPSDDELDDADFDNDYGLKERGGDIEHNTAGRITKIEKMTTERRVWVFFVWLFTFWIPSPFLKYIMRMKRPEIRMAWREKLLLCFIIFLINAGIIFYMIFLGKFVCSDYDKVWNSKEIATHQGENDFYVSIHGNVYDLTKFYKIQHSDSSIQTTPSRMLEFAGQDLSDYFPPPLTVACPALVTDVSISLSYNETKSPISSGLHNSGAYLVPANNTALHKYTWYNSVFQPKIKNYYKGRVVAKRNDLLKTAQANNQYTFILNNQIYDVTNYFLTTAIYPDNDPVTKPWNFFSDTVVNMFVNGQGQDITEQFNGDQLDALTRQNTLQCLNNAFRAGEVDFRDSVRCQVANVILLVFAGILTSVTLVKFLASIRFGSKRVPSPQDKFVLCQIPIYTESETDFRLAVDSLTNLKYDNRRKLLLLVCDGMIVGAGNDKPTPNIVLDMLGVDERVNPPALAYESIGEGANQLNFAKVYSGLYENEGNVVPFIVVVKVGRPQETSKPGNRGKRDSQIMIMRFLNKVHYQKPMSPLELELFHHMTNIIGVDPELYEYIFMVDADTSVAEDSLTRLVSACANDSRIAGICGETGLQNEEKSWTTMIQVYEYFISHHLTKQFESLFGSVTCLPGCFSLYRLKTAKKYAPLFISNEVIRDYSIINVDTLHKKNLFSLGEDRYLTTLMSKYFPKMKYSFIPDAYCQTAAPEDFSVLLSQRRRWINSTVHNLMELLRLNTMCGFGFFSMRGVVFIDLIG</sequence>
<keyword evidence="9" id="KW-0325">Glycoprotein</keyword>
<dbReference type="SMART" id="SM01117">
    <property type="entry name" value="Cyt-b5"/>
    <property type="match status" value="1"/>
</dbReference>
<protein>
    <recommendedName>
        <fullName evidence="2">chitin synthase</fullName>
        <ecNumber evidence="2">2.4.1.16</ecNumber>
    </recommendedName>
</protein>
<dbReference type="OrthoDB" id="370884at2759"/>
<dbReference type="GeneID" id="30032975"/>